<evidence type="ECO:0000313" key="3">
    <source>
        <dbReference type="Proteomes" id="UP000191897"/>
    </source>
</evidence>
<reference evidence="2 3" key="1">
    <citation type="submission" date="2016-01" db="EMBL/GenBank/DDBJ databases">
        <authorList>
            <person name="Oliw E.H."/>
        </authorList>
    </citation>
    <scope>NUCLEOTIDE SEQUENCE [LARGE SCALE GENOMIC DNA]</scope>
    <source>
        <strain evidence="2 3">Kerr 14</strain>
    </source>
</reference>
<accession>A0A1S7SA81</accession>
<name>A0A1S7SA81_AGRTU</name>
<organism evidence="2 3">
    <name type="scientific">Agrobacterium tumefaciens str. Kerr 14</name>
    <dbReference type="NCBI Taxonomy" id="1183424"/>
    <lineage>
        <taxon>Bacteria</taxon>
        <taxon>Pseudomonadati</taxon>
        <taxon>Pseudomonadota</taxon>
        <taxon>Alphaproteobacteria</taxon>
        <taxon>Hyphomicrobiales</taxon>
        <taxon>Rhizobiaceae</taxon>
        <taxon>Rhizobium/Agrobacterium group</taxon>
        <taxon>Agrobacterium</taxon>
        <taxon>Agrobacterium tumefaciens complex</taxon>
    </lineage>
</organism>
<dbReference type="EMBL" id="FBWC01000036">
    <property type="protein sequence ID" value="CUX65391.1"/>
    <property type="molecule type" value="Genomic_DNA"/>
</dbReference>
<evidence type="ECO:0000313" key="2">
    <source>
        <dbReference type="EMBL" id="CUX65391.1"/>
    </source>
</evidence>
<evidence type="ECO:0000256" key="1">
    <source>
        <dbReference type="SAM" id="Phobius"/>
    </source>
</evidence>
<keyword evidence="1" id="KW-0812">Transmembrane</keyword>
<keyword evidence="1" id="KW-0472">Membrane</keyword>
<dbReference type="Proteomes" id="UP000191897">
    <property type="component" value="Unassembled WGS sequence"/>
</dbReference>
<gene>
    <name evidence="2" type="ORF">AGR4C_pa50014</name>
</gene>
<proteinExistence type="predicted"/>
<protein>
    <submittedName>
        <fullName evidence="2">Uncharacterized protein</fullName>
    </submittedName>
</protein>
<sequence length="100" mass="10652">MLFLIATLLGICAVALHSACLLVVTAFLIMATWVSAALLSPGSTSCFDLLVIVGGYNAGIMVVIGGLVLMHRVRASCGFVRSGGDRPRYPFRLKPARDRD</sequence>
<dbReference type="AlphaFoldDB" id="A0A1S7SA81"/>
<keyword evidence="1" id="KW-1133">Transmembrane helix</keyword>
<feature type="transmembrane region" description="Helical" evidence="1">
    <location>
        <begin position="49"/>
        <end position="69"/>
    </location>
</feature>